<keyword evidence="3" id="KW-0732">Signal</keyword>
<feature type="signal peptide" evidence="3">
    <location>
        <begin position="1"/>
        <end position="17"/>
    </location>
</feature>
<evidence type="ECO:0000313" key="5">
    <source>
        <dbReference type="Ensembl" id="ENSXETP00000101560"/>
    </source>
</evidence>
<keyword evidence="2" id="KW-0472">Membrane</keyword>
<dbReference type="PROSITE" id="PS50835">
    <property type="entry name" value="IG_LIKE"/>
    <property type="match status" value="3"/>
</dbReference>
<keyword evidence="1" id="KW-0393">Immunoglobulin domain</keyword>
<dbReference type="InterPro" id="IPR013783">
    <property type="entry name" value="Ig-like_fold"/>
</dbReference>
<reference evidence="5" key="1">
    <citation type="journal article" date="2010" name="Science">
        <title>The genome of the Western clawed frog Xenopus tropicalis.</title>
        <authorList>
            <person name="Hellsten U."/>
            <person name="Harland R.M."/>
            <person name="Gilchrist M.J."/>
            <person name="Hendrix D."/>
            <person name="Jurka J."/>
            <person name="Kapitonov V."/>
            <person name="Ovcharenko I."/>
            <person name="Putnam N.H."/>
            <person name="Shu S."/>
            <person name="Taher L."/>
            <person name="Blitz I.L."/>
            <person name="Blumberg B."/>
            <person name="Dichmann D.S."/>
            <person name="Dubchak I."/>
            <person name="Amaya E."/>
            <person name="Detter J.C."/>
            <person name="Fletcher R."/>
            <person name="Gerhard D.S."/>
            <person name="Goodstein D."/>
            <person name="Graves T."/>
            <person name="Grigoriev I.V."/>
            <person name="Grimwood J."/>
            <person name="Kawashima T."/>
            <person name="Lindquist E."/>
            <person name="Lucas S.M."/>
            <person name="Mead P.E."/>
            <person name="Mitros T."/>
            <person name="Ogino H."/>
            <person name="Ohta Y."/>
            <person name="Poliakov A.V."/>
            <person name="Pollet N."/>
            <person name="Robert J."/>
            <person name="Salamov A."/>
            <person name="Sater A.K."/>
            <person name="Schmutz J."/>
            <person name="Terry A."/>
            <person name="Vize P.D."/>
            <person name="Warren W.C."/>
            <person name="Wells D."/>
            <person name="Wills A."/>
            <person name="Wilson R.K."/>
            <person name="Zimmerman L.B."/>
            <person name="Zorn A.M."/>
            <person name="Grainger R."/>
            <person name="Grammer T."/>
            <person name="Khokha M.K."/>
            <person name="Richardson P.M."/>
            <person name="Rokhsar D.S."/>
        </authorList>
    </citation>
    <scope>NUCLEOTIDE SEQUENCE [LARGE SCALE GENOMIC DNA]</scope>
    <source>
        <strain evidence="5">Nigerian</strain>
    </source>
</reference>
<sequence>MCLALFCLFLLAAGSAASPVRVYGAPGGRVTLPCNVSMGQQDRAHQSKYPAGSVSWRSNHKPVVRMNSNGMLFRSRAVSSRVSIHPSPFELGDFSLHLDNVGEGDAGRYQGLAQYGGTKHECTVTLHIIGVTQSPLGDLPESSSVTLTCSGASSLYNPHPRLRWLHGGNPVLPSNRFLQSENRLIIRALTQADRGEWSCELGGARASLQLTVLGISGPAFLSLYTSVGVQAALPCTLNETPQGLLTVQWHHNAGSLDQNSQVLTISPVSSEDAGMYRCDITYKGHVMTRRIQLKVIQVYSSGSAFMREGSALQLLCNVSGSDGGEKYVWTGPNPASGRRNQQDGAVLDLPAVQTGDTGVWNCSVYGKQGLVGQLQYMLYVHAAQVSAFAAFSSWPTYVTFLLIILLVLGLISAISWHNRRRRLLHLLARTTIDVSSLKKVEV</sequence>
<organism evidence="5">
    <name type="scientific">Xenopus tropicalis</name>
    <name type="common">Western clawed frog</name>
    <name type="synonym">Silurana tropicalis</name>
    <dbReference type="NCBI Taxonomy" id="8364"/>
    <lineage>
        <taxon>Eukaryota</taxon>
        <taxon>Metazoa</taxon>
        <taxon>Chordata</taxon>
        <taxon>Craniata</taxon>
        <taxon>Vertebrata</taxon>
        <taxon>Euteleostomi</taxon>
        <taxon>Amphibia</taxon>
        <taxon>Batrachia</taxon>
        <taxon>Anura</taxon>
        <taxon>Pipoidea</taxon>
        <taxon>Pipidae</taxon>
        <taxon>Xenopodinae</taxon>
        <taxon>Xenopus</taxon>
        <taxon>Silurana</taxon>
    </lineage>
</organism>
<dbReference type="InParanoid" id="A0A6I8STG0"/>
<dbReference type="SUPFAM" id="SSF48726">
    <property type="entry name" value="Immunoglobulin"/>
    <property type="match status" value="4"/>
</dbReference>
<feature type="domain" description="Ig-like" evidence="4">
    <location>
        <begin position="141"/>
        <end position="211"/>
    </location>
</feature>
<dbReference type="SMART" id="SM00408">
    <property type="entry name" value="IGc2"/>
    <property type="match status" value="4"/>
</dbReference>
<dbReference type="Pfam" id="PF13927">
    <property type="entry name" value="Ig_3"/>
    <property type="match status" value="1"/>
</dbReference>
<evidence type="ECO:0000256" key="2">
    <source>
        <dbReference type="SAM" id="Phobius"/>
    </source>
</evidence>
<dbReference type="InterPro" id="IPR003599">
    <property type="entry name" value="Ig_sub"/>
</dbReference>
<dbReference type="GeneTree" id="ENSGT00940000168928"/>
<protein>
    <recommendedName>
        <fullName evidence="4">Ig-like domain-containing protein</fullName>
    </recommendedName>
</protein>
<name>A0A6I8STG0_XENTR</name>
<dbReference type="CDD" id="cd00096">
    <property type="entry name" value="Ig"/>
    <property type="match status" value="1"/>
</dbReference>
<dbReference type="SMART" id="SM00409">
    <property type="entry name" value="IG"/>
    <property type="match status" value="4"/>
</dbReference>
<keyword evidence="2" id="KW-1133">Transmembrane helix</keyword>
<feature type="domain" description="Ig-like" evidence="4">
    <location>
        <begin position="218"/>
        <end position="292"/>
    </location>
</feature>
<dbReference type="InterPro" id="IPR007110">
    <property type="entry name" value="Ig-like_dom"/>
</dbReference>
<dbReference type="Pfam" id="PF00047">
    <property type="entry name" value="ig"/>
    <property type="match status" value="1"/>
</dbReference>
<feature type="domain" description="Ig-like" evidence="4">
    <location>
        <begin position="293"/>
        <end position="364"/>
    </location>
</feature>
<feature type="transmembrane region" description="Helical" evidence="2">
    <location>
        <begin position="394"/>
        <end position="416"/>
    </location>
</feature>
<dbReference type="PANTHER" id="PTHR11422:SF12">
    <property type="entry name" value="MICROFIBRIL-ASSOCIATED GLYCOPROTEIN 3"/>
    <property type="match status" value="1"/>
</dbReference>
<feature type="chain" id="PRO_5030156119" description="Ig-like domain-containing protein" evidence="3">
    <location>
        <begin position="18"/>
        <end position="442"/>
    </location>
</feature>
<dbReference type="PANTHER" id="PTHR11422">
    <property type="entry name" value="T-CELL SURFACE GLYCOPROTEIN CD4"/>
    <property type="match status" value="1"/>
</dbReference>
<dbReference type="Gene3D" id="2.60.40.10">
    <property type="entry name" value="Immunoglobulins"/>
    <property type="match status" value="4"/>
</dbReference>
<dbReference type="InterPro" id="IPR013151">
    <property type="entry name" value="Immunoglobulin_dom"/>
</dbReference>
<dbReference type="InterPro" id="IPR036179">
    <property type="entry name" value="Ig-like_dom_sf"/>
</dbReference>
<evidence type="ECO:0000259" key="4">
    <source>
        <dbReference type="PROSITE" id="PS50835"/>
    </source>
</evidence>
<accession>A0A6I8STG0</accession>
<dbReference type="Bgee" id="ENSXETG00000035333">
    <property type="expression patterns" value="Expressed in egg cell and 1 other cell type or tissue"/>
</dbReference>
<dbReference type="InterPro" id="IPR003598">
    <property type="entry name" value="Ig_sub2"/>
</dbReference>
<keyword evidence="2" id="KW-0812">Transmembrane</keyword>
<reference evidence="5" key="2">
    <citation type="submission" date="2020-05" db="UniProtKB">
        <authorList>
            <consortium name="Ensembl"/>
        </authorList>
    </citation>
    <scope>IDENTIFICATION</scope>
</reference>
<evidence type="ECO:0000256" key="1">
    <source>
        <dbReference type="ARBA" id="ARBA00023319"/>
    </source>
</evidence>
<dbReference type="AlphaFoldDB" id="A0A6I8STG0"/>
<dbReference type="FunCoup" id="A0A6I8STG0">
    <property type="interactions" value="419"/>
</dbReference>
<evidence type="ECO:0000256" key="3">
    <source>
        <dbReference type="SAM" id="SignalP"/>
    </source>
</evidence>
<proteinExistence type="predicted"/>
<dbReference type="Ensembl" id="ENSXETT00000099424">
    <property type="protein sequence ID" value="ENSXETP00000101560"/>
    <property type="gene ID" value="ENSXETG00000035333"/>
</dbReference>